<dbReference type="PROSITE" id="PS51892">
    <property type="entry name" value="SUBTILASE"/>
    <property type="match status" value="1"/>
</dbReference>
<evidence type="ECO:0000256" key="5">
    <source>
        <dbReference type="PROSITE-ProRule" id="PRU01240"/>
    </source>
</evidence>
<keyword evidence="3 5" id="KW-0378">Hydrolase</keyword>
<feature type="domain" description="Peptidase S8/S53" evidence="6">
    <location>
        <begin position="126"/>
        <end position="331"/>
    </location>
</feature>
<dbReference type="GO" id="GO:0006508">
    <property type="term" value="P:proteolysis"/>
    <property type="evidence" value="ECO:0007669"/>
    <property type="project" value="UniProtKB-KW"/>
</dbReference>
<dbReference type="InterPro" id="IPR036852">
    <property type="entry name" value="Peptidase_S8/S53_dom_sf"/>
</dbReference>
<organism evidence="7 8">
    <name type="scientific">Curvularia kusanoi</name>
    <name type="common">Cochliobolus kusanoi</name>
    <dbReference type="NCBI Taxonomy" id="90978"/>
    <lineage>
        <taxon>Eukaryota</taxon>
        <taxon>Fungi</taxon>
        <taxon>Dikarya</taxon>
        <taxon>Ascomycota</taxon>
        <taxon>Pezizomycotina</taxon>
        <taxon>Dothideomycetes</taxon>
        <taxon>Pleosporomycetidae</taxon>
        <taxon>Pleosporales</taxon>
        <taxon>Pleosporineae</taxon>
        <taxon>Pleosporaceae</taxon>
        <taxon>Curvularia</taxon>
    </lineage>
</organism>
<feature type="active site" description="Charge relay system" evidence="5">
    <location>
        <position position="169"/>
    </location>
</feature>
<feature type="active site" description="Charge relay system" evidence="5">
    <location>
        <position position="316"/>
    </location>
</feature>
<comment type="caution">
    <text evidence="7">The sequence shown here is derived from an EMBL/GenBank/DDBJ whole genome shotgun (WGS) entry which is preliminary data.</text>
</comment>
<dbReference type="InterPro" id="IPR000209">
    <property type="entry name" value="Peptidase_S8/S53_dom"/>
</dbReference>
<dbReference type="PRINTS" id="PR00723">
    <property type="entry name" value="SUBTILISIN"/>
</dbReference>
<dbReference type="Pfam" id="PF00082">
    <property type="entry name" value="Peptidase_S8"/>
    <property type="match status" value="1"/>
</dbReference>
<keyword evidence="8" id="KW-1185">Reference proteome</keyword>
<evidence type="ECO:0000256" key="1">
    <source>
        <dbReference type="ARBA" id="ARBA00011073"/>
    </source>
</evidence>
<evidence type="ECO:0000313" key="7">
    <source>
        <dbReference type="EMBL" id="KAF3007575.1"/>
    </source>
</evidence>
<sequence length="398" mass="43818">MLKERVVQPLFRLLQEMSDSDDVPYVQQESIREEVRAGLQASADDATATESESTLEAVAPVFSQGSVVESGDCLPLSDPQDDLVISMGDQEQRSGEVDRSKLHLAKEFLKGMKKFTGKLQRLPQPNIRICVIDTGLDKSDVLVKGQQKRIVAEKSWVPSDPTVHDNDGHGTHISRLILGNTVSADLLVAKVTNSKTFDRNSVECIVEAIDWAVKHDATIISLSLGFCKDDERIAGALKAAMQERRFVFAAAGNWGLNRPRAFPARQKGVFCIYASDGNGFRDSIDPKNEGRSSFTTLGVAIPSKWKKEDVYVTGTSYAVPIAVSIAATILAYAKQDPNLKEQDWSLLSSYQGMCSVFEYLSAEGEHHRFLSPEQLVTKGHGTKEEIQKAIREVLDFGA</sequence>
<proteinExistence type="inferred from homology"/>
<dbReference type="Gene3D" id="3.40.50.200">
    <property type="entry name" value="Peptidase S8/S53 domain"/>
    <property type="match status" value="1"/>
</dbReference>
<dbReference type="AlphaFoldDB" id="A0A9P4TK85"/>
<protein>
    <recommendedName>
        <fullName evidence="6">Peptidase S8/S53 domain-containing protein</fullName>
    </recommendedName>
</protein>
<dbReference type="InterPro" id="IPR015500">
    <property type="entry name" value="Peptidase_S8_subtilisin-rel"/>
</dbReference>
<keyword evidence="4 5" id="KW-0720">Serine protease</keyword>
<gene>
    <name evidence="7" type="ORF">E8E13_007302</name>
</gene>
<accession>A0A9P4TK85</accession>
<dbReference type="PANTHER" id="PTHR43806:SF11">
    <property type="entry name" value="CEREVISIN-RELATED"/>
    <property type="match status" value="1"/>
</dbReference>
<dbReference type="InterPro" id="IPR050131">
    <property type="entry name" value="Peptidase_S8_subtilisin-like"/>
</dbReference>
<dbReference type="PANTHER" id="PTHR43806">
    <property type="entry name" value="PEPTIDASE S8"/>
    <property type="match status" value="1"/>
</dbReference>
<dbReference type="Proteomes" id="UP000801428">
    <property type="component" value="Unassembled WGS sequence"/>
</dbReference>
<keyword evidence="2 5" id="KW-0645">Protease</keyword>
<evidence type="ECO:0000256" key="4">
    <source>
        <dbReference type="ARBA" id="ARBA00022825"/>
    </source>
</evidence>
<dbReference type="SUPFAM" id="SSF52743">
    <property type="entry name" value="Subtilisin-like"/>
    <property type="match status" value="1"/>
</dbReference>
<evidence type="ECO:0000259" key="6">
    <source>
        <dbReference type="Pfam" id="PF00082"/>
    </source>
</evidence>
<comment type="similarity">
    <text evidence="1 5">Belongs to the peptidase S8 family.</text>
</comment>
<name>A0A9P4TK85_CURKU</name>
<dbReference type="CDD" id="cd00306">
    <property type="entry name" value="Peptidases_S8_S53"/>
    <property type="match status" value="1"/>
</dbReference>
<feature type="active site" description="Charge relay system" evidence="5">
    <location>
        <position position="133"/>
    </location>
</feature>
<evidence type="ECO:0000313" key="8">
    <source>
        <dbReference type="Proteomes" id="UP000801428"/>
    </source>
</evidence>
<dbReference type="EMBL" id="SWKU01000004">
    <property type="protein sequence ID" value="KAF3007575.1"/>
    <property type="molecule type" value="Genomic_DNA"/>
</dbReference>
<evidence type="ECO:0000256" key="2">
    <source>
        <dbReference type="ARBA" id="ARBA00022670"/>
    </source>
</evidence>
<reference evidence="7" key="1">
    <citation type="submission" date="2019-04" db="EMBL/GenBank/DDBJ databases">
        <title>Sequencing of skin fungus with MAO and IRED activity.</title>
        <authorList>
            <person name="Marsaioli A.J."/>
            <person name="Bonatto J.M.C."/>
            <person name="Reis Junior O."/>
        </authorList>
    </citation>
    <scope>NUCLEOTIDE SEQUENCE</scope>
    <source>
        <strain evidence="7">30M1</strain>
    </source>
</reference>
<evidence type="ECO:0000256" key="3">
    <source>
        <dbReference type="ARBA" id="ARBA00022801"/>
    </source>
</evidence>
<dbReference type="OrthoDB" id="206201at2759"/>
<dbReference type="GO" id="GO:0004252">
    <property type="term" value="F:serine-type endopeptidase activity"/>
    <property type="evidence" value="ECO:0007669"/>
    <property type="project" value="UniProtKB-UniRule"/>
</dbReference>